<dbReference type="InterPro" id="IPR019642">
    <property type="entry name" value="DUF2507"/>
</dbReference>
<dbReference type="InterPro" id="IPR024096">
    <property type="entry name" value="NO_sig/Golgi_transp_ligand-bd"/>
</dbReference>
<sequence>MSELKLEQPISATDPALVPSFGYELLREVLIPDILGRETASILYWAGKALARKYPLQSVEDIIAFFQQAGWGTLQIKTEKKNELEFELSSDLIRNRFKEYPECHFQLEAGFLAQQMETQKQVIAEAYEHPKKKLATVSFTVRWDKKDSID</sequence>
<dbReference type="EMBL" id="JBHLUU010000015">
    <property type="protein sequence ID" value="MFC0474236.1"/>
    <property type="molecule type" value="Genomic_DNA"/>
</dbReference>
<dbReference type="SUPFAM" id="SSF111126">
    <property type="entry name" value="Ligand-binding domain in the NO signalling and Golgi transport"/>
    <property type="match status" value="1"/>
</dbReference>
<dbReference type="Gene3D" id="3.30.1380.20">
    <property type="entry name" value="Trafficking protein particle complex subunit 3"/>
    <property type="match status" value="1"/>
</dbReference>
<reference evidence="1 2" key="1">
    <citation type="submission" date="2024-09" db="EMBL/GenBank/DDBJ databases">
        <authorList>
            <person name="Sun Q."/>
            <person name="Mori K."/>
        </authorList>
    </citation>
    <scope>NUCLEOTIDE SEQUENCE [LARGE SCALE GENOMIC DNA]</scope>
    <source>
        <strain evidence="1 2">CGMCC 1.9126</strain>
    </source>
</reference>
<evidence type="ECO:0000313" key="1">
    <source>
        <dbReference type="EMBL" id="MFC0474236.1"/>
    </source>
</evidence>
<organism evidence="1 2">
    <name type="scientific">Robertmurraya beringensis</name>
    <dbReference type="NCBI Taxonomy" id="641660"/>
    <lineage>
        <taxon>Bacteria</taxon>
        <taxon>Bacillati</taxon>
        <taxon>Bacillota</taxon>
        <taxon>Bacilli</taxon>
        <taxon>Bacillales</taxon>
        <taxon>Bacillaceae</taxon>
        <taxon>Robertmurraya</taxon>
    </lineage>
</organism>
<dbReference type="RefSeq" id="WP_377057579.1">
    <property type="nucleotide sequence ID" value="NZ_JBHLUU010000015.1"/>
</dbReference>
<gene>
    <name evidence="1" type="ORF">ACFFHF_02855</name>
</gene>
<comment type="caution">
    <text evidence="1">The sequence shown here is derived from an EMBL/GenBank/DDBJ whole genome shotgun (WGS) entry which is preliminary data.</text>
</comment>
<accession>A0ABV6KLN1</accession>
<protein>
    <submittedName>
        <fullName evidence="1">YslB family protein</fullName>
    </submittedName>
</protein>
<dbReference type="Proteomes" id="UP001589738">
    <property type="component" value="Unassembled WGS sequence"/>
</dbReference>
<proteinExistence type="predicted"/>
<evidence type="ECO:0000313" key="2">
    <source>
        <dbReference type="Proteomes" id="UP001589738"/>
    </source>
</evidence>
<keyword evidence="2" id="KW-1185">Reference proteome</keyword>
<name>A0ABV6KLN1_9BACI</name>
<dbReference type="Pfam" id="PF10702">
    <property type="entry name" value="DUF2507"/>
    <property type="match status" value="1"/>
</dbReference>